<keyword evidence="2" id="KW-0528">Neurotoxin</keyword>
<protein>
    <submittedName>
        <fullName evidence="2">Putative neurotoxin LTDF 02-46</fullName>
    </submittedName>
</protein>
<dbReference type="AlphaFoldDB" id="A0A0K1D899"/>
<name>A0A0K1D899_9ARAC</name>
<sequence length="120" mass="13527">MKTLLLFISVLYLAHSFTLEEEKEALELSEETAVQDAEPLQAEDAVEERQRKCIANGNSCKSDCDCCYGAYDHCSCWLWSCSCVTGTANDCFNKKSKCNMPNLKCVTRGQNPRNRGWEVT</sequence>
<feature type="signal peptide" evidence="1">
    <location>
        <begin position="1"/>
        <end position="16"/>
    </location>
</feature>
<reference evidence="2" key="2">
    <citation type="submission" date="2015-02" db="EMBL/GenBank/DDBJ databases">
        <authorList>
            <person name="Chooi Y.-H."/>
        </authorList>
    </citation>
    <scope>NUCLEOTIDE SEQUENCE</scope>
</reference>
<accession>A0A0K1D899</accession>
<proteinExistence type="evidence at transcript level"/>
<organism evidence="2">
    <name type="scientific">Dolomedes fimbriatus</name>
    <dbReference type="NCBI Taxonomy" id="1432569"/>
    <lineage>
        <taxon>Eukaryota</taxon>
        <taxon>Metazoa</taxon>
        <taxon>Ecdysozoa</taxon>
        <taxon>Arthropoda</taxon>
        <taxon>Chelicerata</taxon>
        <taxon>Arachnida</taxon>
        <taxon>Araneae</taxon>
        <taxon>Araneomorphae</taxon>
        <taxon>Entelegynae</taxon>
        <taxon>Lycosoidea</taxon>
        <taxon>Pisauridae</taxon>
        <taxon>Dolomedes</taxon>
    </lineage>
</organism>
<feature type="chain" id="PRO_5005458250" evidence="1">
    <location>
        <begin position="17"/>
        <end position="120"/>
    </location>
</feature>
<evidence type="ECO:0000256" key="1">
    <source>
        <dbReference type="SAM" id="SignalP"/>
    </source>
</evidence>
<keyword evidence="2" id="KW-0800">Toxin</keyword>
<reference evidence="2" key="1">
    <citation type="journal article" date="2014" name="Sci. Data">
        <title>Comprehensive analysis of the venom gland transcriptome of the spider Dolomedes fimbriatus.</title>
        <authorList>
            <person name="Kozlov S.A."/>
            <person name="Lazarev V.N."/>
            <person name="Kostryukova E.S."/>
            <person name="Selezneva O.V."/>
            <person name="Ospanova E.A."/>
            <person name="Alexeev D.G."/>
            <person name="Govorun V.M."/>
            <person name="Grishin E.V."/>
        </authorList>
    </citation>
    <scope>NUCLEOTIDE SEQUENCE</scope>
</reference>
<keyword evidence="1" id="KW-0732">Signal</keyword>
<evidence type="ECO:0000313" key="2">
    <source>
        <dbReference type="EMBL" id="AKT08964.1"/>
    </source>
</evidence>
<dbReference type="EMBL" id="KP792888">
    <property type="protein sequence ID" value="AKT08964.1"/>
    <property type="molecule type" value="mRNA"/>
</dbReference>